<dbReference type="Proteomes" id="UP001054945">
    <property type="component" value="Unassembled WGS sequence"/>
</dbReference>
<dbReference type="AlphaFoldDB" id="A0AAV4WM03"/>
<feature type="compositionally biased region" description="Basic residues" evidence="1">
    <location>
        <begin position="56"/>
        <end position="65"/>
    </location>
</feature>
<feature type="compositionally biased region" description="Basic and acidic residues" evidence="1">
    <location>
        <begin position="66"/>
        <end position="77"/>
    </location>
</feature>
<proteinExistence type="predicted"/>
<protein>
    <submittedName>
        <fullName evidence="2">Uncharacterized protein</fullName>
    </submittedName>
</protein>
<name>A0AAV4WM03_CAEEX</name>
<evidence type="ECO:0000313" key="2">
    <source>
        <dbReference type="EMBL" id="GIY82981.1"/>
    </source>
</evidence>
<organism evidence="2 3">
    <name type="scientific">Caerostris extrusa</name>
    <name type="common">Bark spider</name>
    <name type="synonym">Caerostris bankana</name>
    <dbReference type="NCBI Taxonomy" id="172846"/>
    <lineage>
        <taxon>Eukaryota</taxon>
        <taxon>Metazoa</taxon>
        <taxon>Ecdysozoa</taxon>
        <taxon>Arthropoda</taxon>
        <taxon>Chelicerata</taxon>
        <taxon>Arachnida</taxon>
        <taxon>Araneae</taxon>
        <taxon>Araneomorphae</taxon>
        <taxon>Entelegynae</taxon>
        <taxon>Araneoidea</taxon>
        <taxon>Araneidae</taxon>
        <taxon>Caerostris</taxon>
    </lineage>
</organism>
<reference evidence="2 3" key="1">
    <citation type="submission" date="2021-06" db="EMBL/GenBank/DDBJ databases">
        <title>Caerostris extrusa draft genome.</title>
        <authorList>
            <person name="Kono N."/>
            <person name="Arakawa K."/>
        </authorList>
    </citation>
    <scope>NUCLEOTIDE SEQUENCE [LARGE SCALE GENOMIC DNA]</scope>
</reference>
<feature type="compositionally biased region" description="Basic and acidic residues" evidence="1">
    <location>
        <begin position="37"/>
        <end position="55"/>
    </location>
</feature>
<accession>A0AAV4WM03</accession>
<dbReference type="EMBL" id="BPLR01016314">
    <property type="protein sequence ID" value="GIY82981.1"/>
    <property type="molecule type" value="Genomic_DNA"/>
</dbReference>
<evidence type="ECO:0000256" key="1">
    <source>
        <dbReference type="SAM" id="MobiDB-lite"/>
    </source>
</evidence>
<keyword evidence="3" id="KW-1185">Reference proteome</keyword>
<feature type="region of interest" description="Disordered" evidence="1">
    <location>
        <begin position="32"/>
        <end position="77"/>
    </location>
</feature>
<gene>
    <name evidence="2" type="ORF">CEXT_493881</name>
</gene>
<comment type="caution">
    <text evidence="2">The sequence shown here is derived from an EMBL/GenBank/DDBJ whole genome shotgun (WGS) entry which is preliminary data.</text>
</comment>
<sequence>MPPNFERLQTITRASKLKEIKKTLSRGICVTSQPIDPKCDGKLIDHEDVKEENVKRAKGKQKEKRKKEEKNERETTKKKAEVHLLLNFQFRVIGVSSNLNASKLKWK</sequence>
<evidence type="ECO:0000313" key="3">
    <source>
        <dbReference type="Proteomes" id="UP001054945"/>
    </source>
</evidence>